<evidence type="ECO:0000256" key="1">
    <source>
        <dbReference type="SAM" id="SignalP"/>
    </source>
</evidence>
<accession>A0ABR2I9U7</accession>
<feature type="signal peptide" evidence="1">
    <location>
        <begin position="1"/>
        <end position="19"/>
    </location>
</feature>
<keyword evidence="3" id="KW-1185">Reference proteome</keyword>
<dbReference type="Proteomes" id="UP001390339">
    <property type="component" value="Unassembled WGS sequence"/>
</dbReference>
<evidence type="ECO:0000313" key="3">
    <source>
        <dbReference type="Proteomes" id="UP001390339"/>
    </source>
</evidence>
<comment type="caution">
    <text evidence="2">The sequence shown here is derived from an EMBL/GenBank/DDBJ whole genome shotgun (WGS) entry which is preliminary data.</text>
</comment>
<proteinExistence type="predicted"/>
<dbReference type="EMBL" id="JAPCWZ010000006">
    <property type="protein sequence ID" value="KAK8859701.1"/>
    <property type="molecule type" value="Genomic_DNA"/>
</dbReference>
<feature type="chain" id="PRO_5045083400" evidence="1">
    <location>
        <begin position="20"/>
        <end position="144"/>
    </location>
</feature>
<organism evidence="2 3">
    <name type="scientific">Apiospora arundinis</name>
    <dbReference type="NCBI Taxonomy" id="335852"/>
    <lineage>
        <taxon>Eukaryota</taxon>
        <taxon>Fungi</taxon>
        <taxon>Dikarya</taxon>
        <taxon>Ascomycota</taxon>
        <taxon>Pezizomycotina</taxon>
        <taxon>Sordariomycetes</taxon>
        <taxon>Xylariomycetidae</taxon>
        <taxon>Amphisphaeriales</taxon>
        <taxon>Apiosporaceae</taxon>
        <taxon>Apiospora</taxon>
    </lineage>
</organism>
<protein>
    <submittedName>
        <fullName evidence="2">Uncharacterized protein</fullName>
    </submittedName>
</protein>
<keyword evidence="1" id="KW-0732">Signal</keyword>
<sequence length="144" mass="15769">MKFSLPTAVVLFCATTAFALPQADSFDANNLAIRDDEVISLDVGDLFTRDTEEIEVEDIDLDEDDFESLAARATKHCSNDGLIKRIKKEYKGKCAPKNSKGKLSAHNCKNKGGKSYLCVQGKKAQCYTIGSAQSNNFESGECFV</sequence>
<evidence type="ECO:0000313" key="2">
    <source>
        <dbReference type="EMBL" id="KAK8859701.1"/>
    </source>
</evidence>
<reference evidence="2 3" key="1">
    <citation type="journal article" date="2024" name="IMA Fungus">
        <title>Apiospora arundinis, a panoply of carbohydrate-active enzymes and secondary metabolites.</title>
        <authorList>
            <person name="Sorensen T."/>
            <person name="Petersen C."/>
            <person name="Muurmann A.T."/>
            <person name="Christiansen J.V."/>
            <person name="Brundto M.L."/>
            <person name="Overgaard C.K."/>
            <person name="Boysen A.T."/>
            <person name="Wollenberg R.D."/>
            <person name="Larsen T.O."/>
            <person name="Sorensen J.L."/>
            <person name="Nielsen K.L."/>
            <person name="Sondergaard T.E."/>
        </authorList>
    </citation>
    <scope>NUCLEOTIDE SEQUENCE [LARGE SCALE GENOMIC DNA]</scope>
    <source>
        <strain evidence="2 3">AAU 773</strain>
    </source>
</reference>
<name>A0ABR2I9U7_9PEZI</name>
<gene>
    <name evidence="2" type="ORF">PGQ11_010435</name>
</gene>